<protein>
    <submittedName>
        <fullName evidence="1">Uncharacterized protein</fullName>
    </submittedName>
</protein>
<evidence type="ECO:0000313" key="1">
    <source>
        <dbReference type="EMBL" id="GAU27912.1"/>
    </source>
</evidence>
<accession>A0A2Z6MSA5</accession>
<gene>
    <name evidence="1" type="ORF">TSUD_160070</name>
</gene>
<keyword evidence="2" id="KW-1185">Reference proteome</keyword>
<dbReference type="AlphaFoldDB" id="A0A2Z6MSA5"/>
<organism evidence="1 2">
    <name type="scientific">Trifolium subterraneum</name>
    <name type="common">Subterranean clover</name>
    <dbReference type="NCBI Taxonomy" id="3900"/>
    <lineage>
        <taxon>Eukaryota</taxon>
        <taxon>Viridiplantae</taxon>
        <taxon>Streptophyta</taxon>
        <taxon>Embryophyta</taxon>
        <taxon>Tracheophyta</taxon>
        <taxon>Spermatophyta</taxon>
        <taxon>Magnoliopsida</taxon>
        <taxon>eudicotyledons</taxon>
        <taxon>Gunneridae</taxon>
        <taxon>Pentapetalae</taxon>
        <taxon>rosids</taxon>
        <taxon>fabids</taxon>
        <taxon>Fabales</taxon>
        <taxon>Fabaceae</taxon>
        <taxon>Papilionoideae</taxon>
        <taxon>50 kb inversion clade</taxon>
        <taxon>NPAAA clade</taxon>
        <taxon>Hologalegina</taxon>
        <taxon>IRL clade</taxon>
        <taxon>Trifolieae</taxon>
        <taxon>Trifolium</taxon>
    </lineage>
</organism>
<reference evidence="2" key="1">
    <citation type="journal article" date="2017" name="Front. Plant Sci.">
        <title>Climate Clever Clovers: New Paradigm to Reduce the Environmental Footprint of Ruminants by Breeding Low Methanogenic Forages Utilizing Haplotype Variation.</title>
        <authorList>
            <person name="Kaur P."/>
            <person name="Appels R."/>
            <person name="Bayer P.E."/>
            <person name="Keeble-Gagnere G."/>
            <person name="Wang J."/>
            <person name="Hirakawa H."/>
            <person name="Shirasawa K."/>
            <person name="Vercoe P."/>
            <person name="Stefanova K."/>
            <person name="Durmic Z."/>
            <person name="Nichols P."/>
            <person name="Revell C."/>
            <person name="Isobe S.N."/>
            <person name="Edwards D."/>
            <person name="Erskine W."/>
        </authorList>
    </citation>
    <scope>NUCLEOTIDE SEQUENCE [LARGE SCALE GENOMIC DNA]</scope>
    <source>
        <strain evidence="2">cv. Daliak</strain>
    </source>
</reference>
<sequence length="71" mass="8390">MDEKSCNSSRIPKKTFITMISKDRVEGELEPRFARKYAKELKSCLKIVDNVNEVQHVVGYNMVEMNFFFIR</sequence>
<dbReference type="Proteomes" id="UP000242715">
    <property type="component" value="Unassembled WGS sequence"/>
</dbReference>
<dbReference type="OrthoDB" id="1458922at2759"/>
<name>A0A2Z6MSA5_TRISU</name>
<proteinExistence type="predicted"/>
<evidence type="ECO:0000313" key="2">
    <source>
        <dbReference type="Proteomes" id="UP000242715"/>
    </source>
</evidence>
<dbReference type="EMBL" id="DF973363">
    <property type="protein sequence ID" value="GAU27912.1"/>
    <property type="molecule type" value="Genomic_DNA"/>
</dbReference>